<dbReference type="EMBL" id="MFNF01000001">
    <property type="protein sequence ID" value="OGH04953.1"/>
    <property type="molecule type" value="Genomic_DNA"/>
</dbReference>
<protein>
    <recommendedName>
        <fullName evidence="3">Co-chaperone DjlA N-terminal domain-containing protein</fullName>
    </recommendedName>
</protein>
<accession>A0A1F6H3K4</accession>
<dbReference type="CDD" id="cd07177">
    <property type="entry name" value="terB_like"/>
    <property type="match status" value="1"/>
</dbReference>
<organism evidence="1 2">
    <name type="scientific">Candidatus Lambdaproteobacteria bacterium RIFOXYD2_FULL_56_26</name>
    <dbReference type="NCBI Taxonomy" id="1817773"/>
    <lineage>
        <taxon>Bacteria</taxon>
        <taxon>Pseudomonadati</taxon>
        <taxon>Pseudomonadota</taxon>
        <taxon>Candidatus Lambdaproteobacteria</taxon>
    </lineage>
</organism>
<dbReference type="Proteomes" id="UP000177583">
    <property type="component" value="Unassembled WGS sequence"/>
</dbReference>
<evidence type="ECO:0000313" key="2">
    <source>
        <dbReference type="Proteomes" id="UP000177583"/>
    </source>
</evidence>
<proteinExistence type="predicted"/>
<reference evidence="1 2" key="1">
    <citation type="journal article" date="2016" name="Nat. Commun.">
        <title>Thousands of microbial genomes shed light on interconnected biogeochemical processes in an aquifer system.</title>
        <authorList>
            <person name="Anantharaman K."/>
            <person name="Brown C.T."/>
            <person name="Hug L.A."/>
            <person name="Sharon I."/>
            <person name="Castelle C.J."/>
            <person name="Probst A.J."/>
            <person name="Thomas B.C."/>
            <person name="Singh A."/>
            <person name="Wilkins M.J."/>
            <person name="Karaoz U."/>
            <person name="Brodie E.L."/>
            <person name="Williams K.H."/>
            <person name="Hubbard S.S."/>
            <person name="Banfield J.F."/>
        </authorList>
    </citation>
    <scope>NUCLEOTIDE SEQUENCE [LARGE SCALE GENOMIC DNA]</scope>
</reference>
<dbReference type="Gene3D" id="1.10.3680.10">
    <property type="entry name" value="TerB-like"/>
    <property type="match status" value="1"/>
</dbReference>
<dbReference type="SUPFAM" id="SSF158682">
    <property type="entry name" value="TerB-like"/>
    <property type="match status" value="1"/>
</dbReference>
<dbReference type="InterPro" id="IPR029024">
    <property type="entry name" value="TerB-like"/>
</dbReference>
<evidence type="ECO:0000313" key="1">
    <source>
        <dbReference type="EMBL" id="OGH04953.1"/>
    </source>
</evidence>
<gene>
    <name evidence="1" type="ORF">A2557_08235</name>
</gene>
<name>A0A1F6H3K4_9PROT</name>
<dbReference type="AlphaFoldDB" id="A0A1F6H3K4"/>
<evidence type="ECO:0008006" key="3">
    <source>
        <dbReference type="Google" id="ProtNLM"/>
    </source>
</evidence>
<sequence length="164" mass="18494">MPCQGEKAFCTLKASQPLPHPNMHVPVAEFTPEQRLWYGKLIATAVKVDGVISPDEIDFLILTFHFLDVAQKQEVQEILRAKGDSPPLPEVPKGFSKTALALILTHVVVVMTADSSLSVKEKLFIEEVAGRVRLSEFTTKGIMEWADRVYEMEKERRMIISRSQ</sequence>
<comment type="caution">
    <text evidence="1">The sequence shown here is derived from an EMBL/GenBank/DDBJ whole genome shotgun (WGS) entry which is preliminary data.</text>
</comment>